<dbReference type="AlphaFoldDB" id="A0A0E9V2L4"/>
<proteinExistence type="predicted"/>
<dbReference type="EMBL" id="GBXM01036882">
    <property type="protein sequence ID" value="JAH71695.1"/>
    <property type="molecule type" value="Transcribed_RNA"/>
</dbReference>
<reference evidence="1" key="1">
    <citation type="submission" date="2014-11" db="EMBL/GenBank/DDBJ databases">
        <authorList>
            <person name="Amaro Gonzalez C."/>
        </authorList>
    </citation>
    <scope>NUCLEOTIDE SEQUENCE</scope>
</reference>
<organism evidence="1">
    <name type="scientific">Anguilla anguilla</name>
    <name type="common">European freshwater eel</name>
    <name type="synonym">Muraena anguilla</name>
    <dbReference type="NCBI Taxonomy" id="7936"/>
    <lineage>
        <taxon>Eukaryota</taxon>
        <taxon>Metazoa</taxon>
        <taxon>Chordata</taxon>
        <taxon>Craniata</taxon>
        <taxon>Vertebrata</taxon>
        <taxon>Euteleostomi</taxon>
        <taxon>Actinopterygii</taxon>
        <taxon>Neopterygii</taxon>
        <taxon>Teleostei</taxon>
        <taxon>Anguilliformes</taxon>
        <taxon>Anguillidae</taxon>
        <taxon>Anguilla</taxon>
    </lineage>
</organism>
<sequence>MRHSSSLLSRSCLPRYKTQGFQVLWGTVQHRKSENT</sequence>
<name>A0A0E9V2L4_ANGAN</name>
<accession>A0A0E9V2L4</accession>
<evidence type="ECO:0000313" key="1">
    <source>
        <dbReference type="EMBL" id="JAH71695.1"/>
    </source>
</evidence>
<protein>
    <submittedName>
        <fullName evidence="1">Uncharacterized protein</fullName>
    </submittedName>
</protein>
<dbReference type="EMBL" id="GBXM01038468">
    <property type="protein sequence ID" value="JAH70109.1"/>
    <property type="molecule type" value="Transcribed_RNA"/>
</dbReference>
<reference evidence="1" key="2">
    <citation type="journal article" date="2015" name="Fish Shellfish Immunol.">
        <title>Early steps in the European eel (Anguilla anguilla)-Vibrio vulnificus interaction in the gills: Role of the RtxA13 toxin.</title>
        <authorList>
            <person name="Callol A."/>
            <person name="Pajuelo D."/>
            <person name="Ebbesson L."/>
            <person name="Teles M."/>
            <person name="MacKenzie S."/>
            <person name="Amaro C."/>
        </authorList>
    </citation>
    <scope>NUCLEOTIDE SEQUENCE</scope>
</reference>